<keyword evidence="2" id="KW-0227">DNA damage</keyword>
<dbReference type="GO" id="GO:0005634">
    <property type="term" value="C:nucleus"/>
    <property type="evidence" value="ECO:0007669"/>
    <property type="project" value="TreeGrafter"/>
</dbReference>
<dbReference type="Gene3D" id="3.40.50.300">
    <property type="entry name" value="P-loop containing nucleotide triphosphate hydrolases"/>
    <property type="match status" value="1"/>
</dbReference>
<dbReference type="AlphaFoldDB" id="A0AA88NMZ5"/>
<dbReference type="PANTHER" id="PTHR11630:SF75">
    <property type="entry name" value="MINICHROMOSOME MAINTENANCE DOMAIN-CONTAINING PROTEIN 2"/>
    <property type="match status" value="1"/>
</dbReference>
<organism evidence="9 10">
    <name type="scientific">Channa striata</name>
    <name type="common">Snakehead murrel</name>
    <name type="synonym">Ophicephalus striatus</name>
    <dbReference type="NCBI Taxonomy" id="64152"/>
    <lineage>
        <taxon>Eukaryota</taxon>
        <taxon>Metazoa</taxon>
        <taxon>Chordata</taxon>
        <taxon>Craniata</taxon>
        <taxon>Vertebrata</taxon>
        <taxon>Euteleostomi</taxon>
        <taxon>Actinopterygii</taxon>
        <taxon>Neopterygii</taxon>
        <taxon>Teleostei</taxon>
        <taxon>Neoteleostei</taxon>
        <taxon>Acanthomorphata</taxon>
        <taxon>Anabantaria</taxon>
        <taxon>Anabantiformes</taxon>
        <taxon>Channoidei</taxon>
        <taxon>Channidae</taxon>
        <taxon>Channa</taxon>
    </lineage>
</organism>
<feature type="domain" description="MCM AAA-lid" evidence="7">
    <location>
        <begin position="550"/>
        <end position="625"/>
    </location>
</feature>
<dbReference type="GO" id="GO:0051321">
    <property type="term" value="P:meiotic cell cycle"/>
    <property type="evidence" value="ECO:0007669"/>
    <property type="project" value="UniProtKB-KW"/>
</dbReference>
<feature type="domain" description="MCMDC2 N-terminal" evidence="8">
    <location>
        <begin position="7"/>
        <end position="106"/>
    </location>
</feature>
<reference evidence="9" key="1">
    <citation type="submission" date="2023-07" db="EMBL/GenBank/DDBJ databases">
        <title>Chromosome-level Genome Assembly of Striped Snakehead (Channa striata).</title>
        <authorList>
            <person name="Liu H."/>
        </authorList>
    </citation>
    <scope>NUCLEOTIDE SEQUENCE</scope>
    <source>
        <strain evidence="9">Gz</strain>
        <tissue evidence="9">Muscle</tissue>
    </source>
</reference>
<keyword evidence="4" id="KW-0469">Meiosis</keyword>
<keyword evidence="3" id="KW-0234">DNA repair</keyword>
<accession>A0AA88NMZ5</accession>
<evidence type="ECO:0000256" key="4">
    <source>
        <dbReference type="ARBA" id="ARBA00023254"/>
    </source>
</evidence>
<evidence type="ECO:0000259" key="8">
    <source>
        <dbReference type="Pfam" id="PF26063"/>
    </source>
</evidence>
<dbReference type="Pfam" id="PF17855">
    <property type="entry name" value="MCM_lid"/>
    <property type="match status" value="1"/>
</dbReference>
<dbReference type="Pfam" id="PF26063">
    <property type="entry name" value="MCMDC2_N"/>
    <property type="match status" value="1"/>
</dbReference>
<protein>
    <recommendedName>
        <fullName evidence="6">Minichromosome maintenance domain-containing protein 2</fullName>
    </recommendedName>
</protein>
<dbReference type="EMBL" id="JAUPFM010000002">
    <property type="protein sequence ID" value="KAK2859450.1"/>
    <property type="molecule type" value="Genomic_DNA"/>
</dbReference>
<evidence type="ECO:0000256" key="2">
    <source>
        <dbReference type="ARBA" id="ARBA00022763"/>
    </source>
</evidence>
<comment type="function">
    <text evidence="5">Plays an important role in meiotic recombination and associated DNA double-strand break repair.</text>
</comment>
<dbReference type="InterPro" id="IPR027417">
    <property type="entry name" value="P-loop_NTPase"/>
</dbReference>
<evidence type="ECO:0000256" key="5">
    <source>
        <dbReference type="ARBA" id="ARBA00059210"/>
    </source>
</evidence>
<dbReference type="PANTHER" id="PTHR11630">
    <property type="entry name" value="DNA REPLICATION LICENSING FACTOR MCM FAMILY MEMBER"/>
    <property type="match status" value="1"/>
</dbReference>
<sequence>MADILSLKESVLLYLDRSGGLQKLTEDCKPLNNSQQTVSLFRFCVSVNPSDLIEVDPVLGDCVLHDPLRAAALFQSVCFLAIKTLSLVENIHTENQVSVILKLTHLPPFPEYTMDLSSIPLVYNPMRPVSIEGLVIAVTRITKYTQGARFLCINDDCPCSTGFHHIRVHAPGATESATVRKDFSCMMCSSQLKEDVNFRVLGDKQLVELIHVKALDALTAHQQSSLRYQSVTVFLRDELCNSMRIGQLYRVVGIPAHVHQWPDVTCSVEANSVQLLKPQYPHKISASFQELIKATAHFPWRFTAILAHCFGLDVAPPGLYNTLKLALLLSLVQTRADPRDTFHNLDLLIVTPDTFLLITHWPHVFTRLMAYSLRLACRGVRHQASGEMFASVSRDERGVGTANIHAGSALLATGGICMLGDIGYYKKDRLDAIQSVLESRGVSIFIPGKKYGEDADQQLSIPLQCSFWALTDSSQRSGRADDTVLGAANMGPIPIQLADAFGLVIQCKDMVGKQALLAQAVHTLRHAVEPDEPLYTSFRDFSNQDYLELVAYAQNLQVELSPGAEKLIHGYYMASRRVRTQSQGVEISLASIKLLISLAEAHCKLCLRTQVLEEDAVIAVLFCENSVTLKHGSSALAIPPDAVFPCELGDVDGLHRRDIKLDELHQNILHFIYSYAPGADKYITEE</sequence>
<evidence type="ECO:0000259" key="7">
    <source>
        <dbReference type="Pfam" id="PF17855"/>
    </source>
</evidence>
<dbReference type="GO" id="GO:0003677">
    <property type="term" value="F:DNA binding"/>
    <property type="evidence" value="ECO:0007669"/>
    <property type="project" value="InterPro"/>
</dbReference>
<keyword evidence="1" id="KW-0597">Phosphoprotein</keyword>
<evidence type="ECO:0000313" key="10">
    <source>
        <dbReference type="Proteomes" id="UP001187415"/>
    </source>
</evidence>
<dbReference type="GO" id="GO:0017116">
    <property type="term" value="F:single-stranded DNA helicase activity"/>
    <property type="evidence" value="ECO:0007669"/>
    <property type="project" value="TreeGrafter"/>
</dbReference>
<evidence type="ECO:0000256" key="3">
    <source>
        <dbReference type="ARBA" id="ARBA00023204"/>
    </source>
</evidence>
<dbReference type="GO" id="GO:0005524">
    <property type="term" value="F:ATP binding"/>
    <property type="evidence" value="ECO:0007669"/>
    <property type="project" value="InterPro"/>
</dbReference>
<evidence type="ECO:0000256" key="1">
    <source>
        <dbReference type="ARBA" id="ARBA00022553"/>
    </source>
</evidence>
<evidence type="ECO:0000313" key="9">
    <source>
        <dbReference type="EMBL" id="KAK2859450.1"/>
    </source>
</evidence>
<evidence type="ECO:0000256" key="6">
    <source>
        <dbReference type="ARBA" id="ARBA00067689"/>
    </source>
</evidence>
<gene>
    <name evidence="9" type="ORF">Q5P01_004070</name>
</gene>
<comment type="caution">
    <text evidence="9">The sequence shown here is derived from an EMBL/GenBank/DDBJ whole genome shotgun (WGS) entry which is preliminary data.</text>
</comment>
<dbReference type="GO" id="GO:0000727">
    <property type="term" value="P:double-strand break repair via break-induced replication"/>
    <property type="evidence" value="ECO:0007669"/>
    <property type="project" value="TreeGrafter"/>
</dbReference>
<keyword evidence="10" id="KW-1185">Reference proteome</keyword>
<dbReference type="InterPro" id="IPR058769">
    <property type="entry name" value="MCMDC2_N"/>
</dbReference>
<proteinExistence type="predicted"/>
<dbReference type="FunFam" id="3.40.50.300:FF:001155">
    <property type="entry name" value="minichromosome maintenance domain-containing protein 2"/>
    <property type="match status" value="1"/>
</dbReference>
<dbReference type="InterPro" id="IPR031327">
    <property type="entry name" value="MCM"/>
</dbReference>
<dbReference type="Proteomes" id="UP001187415">
    <property type="component" value="Unassembled WGS sequence"/>
</dbReference>
<dbReference type="InterPro" id="IPR041562">
    <property type="entry name" value="MCM_lid"/>
</dbReference>
<name>A0AA88NMZ5_CHASR</name>